<dbReference type="GO" id="GO:0005737">
    <property type="term" value="C:cytoplasm"/>
    <property type="evidence" value="ECO:0007669"/>
    <property type="project" value="TreeGrafter"/>
</dbReference>
<feature type="domain" description="FAD dependent oxidoreductase" evidence="2">
    <location>
        <begin position="7"/>
        <end position="365"/>
    </location>
</feature>
<evidence type="ECO:0000259" key="2">
    <source>
        <dbReference type="Pfam" id="PF01266"/>
    </source>
</evidence>
<evidence type="ECO:0000313" key="3">
    <source>
        <dbReference type="EMBL" id="ABC22870.1"/>
    </source>
</evidence>
<dbReference type="HOGENOM" id="CLU_007884_4_4_5"/>
<keyword evidence="4" id="KW-1185">Reference proteome</keyword>
<dbReference type="PANTHER" id="PTHR13847:SF287">
    <property type="entry name" value="FAD-DEPENDENT OXIDOREDUCTASE DOMAIN-CONTAINING PROTEIN 1"/>
    <property type="match status" value="1"/>
</dbReference>
<dbReference type="STRING" id="269796.Rru_A2070"/>
<name>Q2RSM5_RHORT</name>
<evidence type="ECO:0000256" key="1">
    <source>
        <dbReference type="ARBA" id="ARBA00023002"/>
    </source>
</evidence>
<dbReference type="GO" id="GO:0008115">
    <property type="term" value="F:sarcosine oxidase activity"/>
    <property type="evidence" value="ECO:0007669"/>
    <property type="project" value="UniProtKB-EC"/>
</dbReference>
<proteinExistence type="predicted"/>
<dbReference type="InterPro" id="IPR036188">
    <property type="entry name" value="FAD/NAD-bd_sf"/>
</dbReference>
<dbReference type="eggNOG" id="COG0665">
    <property type="taxonomic scope" value="Bacteria"/>
</dbReference>
<dbReference type="GO" id="GO:0032981">
    <property type="term" value="P:mitochondrial respiratory chain complex I assembly"/>
    <property type="evidence" value="ECO:0007669"/>
    <property type="project" value="TreeGrafter"/>
</dbReference>
<dbReference type="Gene3D" id="3.50.50.60">
    <property type="entry name" value="FAD/NAD(P)-binding domain"/>
    <property type="match status" value="1"/>
</dbReference>
<dbReference type="SUPFAM" id="SSF51905">
    <property type="entry name" value="FAD/NAD(P)-binding domain"/>
    <property type="match status" value="1"/>
</dbReference>
<reference evidence="3 4" key="1">
    <citation type="journal article" date="2011" name="Stand. Genomic Sci.">
        <title>Complete genome sequence of Rhodospirillum rubrum type strain (S1).</title>
        <authorList>
            <person name="Munk A.C."/>
            <person name="Copeland A."/>
            <person name="Lucas S."/>
            <person name="Lapidus A."/>
            <person name="Del Rio T.G."/>
            <person name="Barry K."/>
            <person name="Detter J.C."/>
            <person name="Hammon N."/>
            <person name="Israni S."/>
            <person name="Pitluck S."/>
            <person name="Brettin T."/>
            <person name="Bruce D."/>
            <person name="Han C."/>
            <person name="Tapia R."/>
            <person name="Gilna P."/>
            <person name="Schmutz J."/>
            <person name="Larimer F."/>
            <person name="Land M."/>
            <person name="Kyrpides N.C."/>
            <person name="Mavromatis K."/>
            <person name="Richardson P."/>
            <person name="Rohde M."/>
            <person name="Goker M."/>
            <person name="Klenk H.P."/>
            <person name="Zhang Y."/>
            <person name="Roberts G.P."/>
            <person name="Reslewic S."/>
            <person name="Schwartz D.C."/>
        </authorList>
    </citation>
    <scope>NUCLEOTIDE SEQUENCE [LARGE SCALE GENOMIC DNA]</scope>
    <source>
        <strain evidence="4">ATCC 11170 / ATH 1.1.1 / DSM 467 / LMG 4362 / NCIMB 8255 / S1</strain>
    </source>
</reference>
<dbReference type="EMBL" id="CP000230">
    <property type="protein sequence ID" value="ABC22870.1"/>
    <property type="molecule type" value="Genomic_DNA"/>
</dbReference>
<evidence type="ECO:0000313" key="4">
    <source>
        <dbReference type="Proteomes" id="UP000001929"/>
    </source>
</evidence>
<gene>
    <name evidence="3" type="ordered locus">Rru_A2070</name>
</gene>
<dbReference type="PhylomeDB" id="Q2RSM5"/>
<dbReference type="EC" id="1.5.3.1" evidence="3"/>
<protein>
    <submittedName>
        <fullName evidence="3">FAD dependent oxidoreductase</fullName>
        <ecNumber evidence="3">1.5.3.1</ecNumber>
    </submittedName>
</protein>
<keyword evidence="1 3" id="KW-0560">Oxidoreductase</keyword>
<dbReference type="PANTHER" id="PTHR13847">
    <property type="entry name" value="SARCOSINE DEHYDROGENASE-RELATED"/>
    <property type="match status" value="1"/>
</dbReference>
<dbReference type="InterPro" id="IPR006076">
    <property type="entry name" value="FAD-dep_OxRdtase"/>
</dbReference>
<dbReference type="PATRIC" id="fig|269796.9.peg.2158"/>
<sequence length="392" mass="41545">MAPSTADVVIIGGGVIGAAISYFLAADPLFQGKIVVVERDPSFKDGSTARSAASIRQQFSTPENVRISLFGIDFLRTIHQTLAVEGEPAPDVSLRENGYLLLAASEKGAAILAENQAMQAAEGADIVLQSPSELAARFPWLRTDDLALGAFGLSGEGWLDAFSLLQAFRRKARSLGVVHVTDEVTGIERSGGRVGAVTLASGGRIACGLAVNAAGPRAAMVADMAGLALAVRPRKRFIFVFTCPEALPACPLVVDPSGLYFRPEGDRFICGISPKDGEDDPDCLDLEVDHALFEETLWPLLGGRVEAFERVRFAGAWAGHYAMSLLDGNAVLGPHPDCPNLILANGFSGHGLQQAPAVGRGIAELITHGAYRSLDLSRFAFDRAPIIEKNII</sequence>
<dbReference type="KEGG" id="rru:Rru_A2070"/>
<accession>Q2RSM5</accession>
<dbReference type="Proteomes" id="UP000001929">
    <property type="component" value="Chromosome"/>
</dbReference>
<dbReference type="Gene3D" id="3.30.9.10">
    <property type="entry name" value="D-Amino Acid Oxidase, subunit A, domain 2"/>
    <property type="match status" value="1"/>
</dbReference>
<dbReference type="EnsemblBacteria" id="ABC22870">
    <property type="protein sequence ID" value="ABC22870"/>
    <property type="gene ID" value="Rru_A2070"/>
</dbReference>
<dbReference type="AlphaFoldDB" id="Q2RSM5"/>
<dbReference type="Pfam" id="PF01266">
    <property type="entry name" value="DAO"/>
    <property type="match status" value="1"/>
</dbReference>
<organism evidence="3 4">
    <name type="scientific">Rhodospirillum rubrum (strain ATCC 11170 / ATH 1.1.1 / DSM 467 / LMG 4362 / NCIMB 8255 / S1)</name>
    <dbReference type="NCBI Taxonomy" id="269796"/>
    <lineage>
        <taxon>Bacteria</taxon>
        <taxon>Pseudomonadati</taxon>
        <taxon>Pseudomonadota</taxon>
        <taxon>Alphaproteobacteria</taxon>
        <taxon>Rhodospirillales</taxon>
        <taxon>Rhodospirillaceae</taxon>
        <taxon>Rhodospirillum</taxon>
    </lineage>
</organism>
<dbReference type="RefSeq" id="WP_011389823.1">
    <property type="nucleotide sequence ID" value="NC_007643.1"/>
</dbReference>